<reference evidence="6" key="1">
    <citation type="submission" date="2022-07" db="EMBL/GenBank/DDBJ databases">
        <authorList>
            <person name="Li W.-J."/>
            <person name="Deng Q.-Q."/>
        </authorList>
    </citation>
    <scope>NUCLEOTIDE SEQUENCE</scope>
    <source>
        <strain evidence="6">SYSU M60031</strain>
    </source>
</reference>
<evidence type="ECO:0000256" key="1">
    <source>
        <dbReference type="ARBA" id="ARBA00023224"/>
    </source>
</evidence>
<accession>A0AA41XEL8</accession>
<dbReference type="GO" id="GO:0016020">
    <property type="term" value="C:membrane"/>
    <property type="evidence" value="ECO:0007669"/>
    <property type="project" value="InterPro"/>
</dbReference>
<dbReference type="SUPFAM" id="SSF58104">
    <property type="entry name" value="Methyl-accepting chemotaxis protein (MCP) signaling domain"/>
    <property type="match status" value="1"/>
</dbReference>
<dbReference type="PANTHER" id="PTHR32089:SF112">
    <property type="entry name" value="LYSOZYME-LIKE PROTEIN-RELATED"/>
    <property type="match status" value="1"/>
</dbReference>
<dbReference type="PROSITE" id="PS50111">
    <property type="entry name" value="CHEMOTAXIS_TRANSDUC_2"/>
    <property type="match status" value="1"/>
</dbReference>
<protein>
    <submittedName>
        <fullName evidence="6">Methyl-accepting chemotaxis protein</fullName>
    </submittedName>
</protein>
<comment type="caution">
    <text evidence="6">The sequence shown here is derived from an EMBL/GenBank/DDBJ whole genome shotgun (WGS) entry which is preliminary data.</text>
</comment>
<dbReference type="GO" id="GO:0006935">
    <property type="term" value="P:chemotaxis"/>
    <property type="evidence" value="ECO:0007669"/>
    <property type="project" value="InterPro"/>
</dbReference>
<dbReference type="AlphaFoldDB" id="A0AA41XEL8"/>
<dbReference type="Pfam" id="PF00015">
    <property type="entry name" value="MCPsignal"/>
    <property type="match status" value="1"/>
</dbReference>
<evidence type="ECO:0000256" key="4">
    <source>
        <dbReference type="SAM" id="Coils"/>
    </source>
</evidence>
<dbReference type="PRINTS" id="PR00260">
    <property type="entry name" value="CHEMTRNSDUCR"/>
</dbReference>
<dbReference type="PANTHER" id="PTHR32089">
    <property type="entry name" value="METHYL-ACCEPTING CHEMOTAXIS PROTEIN MCPB"/>
    <property type="match status" value="1"/>
</dbReference>
<feature type="coiled-coil region" evidence="4">
    <location>
        <begin position="69"/>
        <end position="96"/>
    </location>
</feature>
<evidence type="ECO:0000259" key="5">
    <source>
        <dbReference type="PROSITE" id="PS50111"/>
    </source>
</evidence>
<sequence>MSEELGNQVVANSKENLEALQSLGEQINRISDISKMIRNISSQTNMLALNAAIEAARAGEHGRGFNVVAEEVRKLANNVEAAIREVNTNVENITREAKKVSDITESSQKAVMETQGKIQSVMREFEGINAEG</sequence>
<dbReference type="EMBL" id="JANCLT010000013">
    <property type="protein sequence ID" value="MCP8970681.1"/>
    <property type="molecule type" value="Genomic_DNA"/>
</dbReference>
<evidence type="ECO:0000256" key="2">
    <source>
        <dbReference type="ARBA" id="ARBA00029447"/>
    </source>
</evidence>
<gene>
    <name evidence="6" type="ORF">NK662_19375</name>
</gene>
<dbReference type="Gene3D" id="1.10.287.950">
    <property type="entry name" value="Methyl-accepting chemotaxis protein"/>
    <property type="match status" value="1"/>
</dbReference>
<organism evidence="6 7">
    <name type="scientific">Ectobacillus ponti</name>
    <dbReference type="NCBI Taxonomy" id="2961894"/>
    <lineage>
        <taxon>Bacteria</taxon>
        <taxon>Bacillati</taxon>
        <taxon>Bacillota</taxon>
        <taxon>Bacilli</taxon>
        <taxon>Bacillales</taxon>
        <taxon>Bacillaceae</taxon>
        <taxon>Ectobacillus</taxon>
    </lineage>
</organism>
<dbReference type="InterPro" id="IPR004090">
    <property type="entry name" value="Chemotax_Me-accpt_rcpt"/>
</dbReference>
<feature type="domain" description="Methyl-accepting transducer" evidence="5">
    <location>
        <begin position="1"/>
        <end position="132"/>
    </location>
</feature>
<keyword evidence="4" id="KW-0175">Coiled coil</keyword>
<dbReference type="InterPro" id="IPR004089">
    <property type="entry name" value="MCPsignal_dom"/>
</dbReference>
<name>A0AA41XEL8_9BACI</name>
<proteinExistence type="inferred from homology"/>
<dbReference type="Proteomes" id="UP001156102">
    <property type="component" value="Unassembled WGS sequence"/>
</dbReference>
<evidence type="ECO:0000256" key="3">
    <source>
        <dbReference type="PROSITE-ProRule" id="PRU00284"/>
    </source>
</evidence>
<comment type="similarity">
    <text evidence="2">Belongs to the methyl-accepting chemotaxis (MCP) protein family.</text>
</comment>
<evidence type="ECO:0000313" key="6">
    <source>
        <dbReference type="EMBL" id="MCP8970681.1"/>
    </source>
</evidence>
<dbReference type="GO" id="GO:0007165">
    <property type="term" value="P:signal transduction"/>
    <property type="evidence" value="ECO:0007669"/>
    <property type="project" value="UniProtKB-KW"/>
</dbReference>
<keyword evidence="1 3" id="KW-0807">Transducer</keyword>
<keyword evidence="7" id="KW-1185">Reference proteome</keyword>
<dbReference type="GO" id="GO:0004888">
    <property type="term" value="F:transmembrane signaling receptor activity"/>
    <property type="evidence" value="ECO:0007669"/>
    <property type="project" value="InterPro"/>
</dbReference>
<evidence type="ECO:0000313" key="7">
    <source>
        <dbReference type="Proteomes" id="UP001156102"/>
    </source>
</evidence>